<reference evidence="1 2" key="1">
    <citation type="submission" date="2015-04" db="EMBL/GenBank/DDBJ databases">
        <authorList>
            <person name="Syromyatnikov M.Y."/>
            <person name="Popov V.N."/>
        </authorList>
    </citation>
    <scope>NUCLEOTIDE SEQUENCE [LARGE SCALE GENOMIC DNA]</scope>
</reference>
<keyword evidence="2" id="KW-1185">Reference proteome</keyword>
<proteinExistence type="predicted"/>
<organism evidence="1 2">
    <name type="scientific">Clunio marinus</name>
    <dbReference type="NCBI Taxonomy" id="568069"/>
    <lineage>
        <taxon>Eukaryota</taxon>
        <taxon>Metazoa</taxon>
        <taxon>Ecdysozoa</taxon>
        <taxon>Arthropoda</taxon>
        <taxon>Hexapoda</taxon>
        <taxon>Insecta</taxon>
        <taxon>Pterygota</taxon>
        <taxon>Neoptera</taxon>
        <taxon>Endopterygota</taxon>
        <taxon>Diptera</taxon>
        <taxon>Nematocera</taxon>
        <taxon>Chironomoidea</taxon>
        <taxon>Chironomidae</taxon>
        <taxon>Clunio</taxon>
    </lineage>
</organism>
<dbReference type="Proteomes" id="UP000183832">
    <property type="component" value="Unassembled WGS sequence"/>
</dbReference>
<dbReference type="EMBL" id="CVRI01000038">
    <property type="protein sequence ID" value="CRK94345.1"/>
    <property type="molecule type" value="Genomic_DNA"/>
</dbReference>
<evidence type="ECO:0000313" key="2">
    <source>
        <dbReference type="Proteomes" id="UP000183832"/>
    </source>
</evidence>
<sequence>MEITCIKNLMCPLVDDMSDVARMRKIKGKSVEGVDDNKIILRWQQKWNDLFQMNINKQDKISEKKSLECCLDRFQNICLSRQKIIGNTLDTYIITPSRRLLHYSQVSQTSKVCQEI</sequence>
<protein>
    <submittedName>
        <fullName evidence="1">CLUMA_CG007860, isoform A</fullName>
    </submittedName>
</protein>
<dbReference type="AlphaFoldDB" id="A0A1J1I7F2"/>
<gene>
    <name evidence="1" type="ORF">CLUMA_CG007860</name>
</gene>
<accession>A0A1J1I7F2</accession>
<evidence type="ECO:0000313" key="1">
    <source>
        <dbReference type="EMBL" id="CRK94345.1"/>
    </source>
</evidence>
<name>A0A1J1I7F2_9DIPT</name>